<organism evidence="1 2">
    <name type="scientific">Neophaeococcomyces mojaviensis</name>
    <dbReference type="NCBI Taxonomy" id="3383035"/>
    <lineage>
        <taxon>Eukaryota</taxon>
        <taxon>Fungi</taxon>
        <taxon>Dikarya</taxon>
        <taxon>Ascomycota</taxon>
        <taxon>Pezizomycotina</taxon>
        <taxon>Eurotiomycetes</taxon>
        <taxon>Chaetothyriomycetidae</taxon>
        <taxon>Chaetothyriales</taxon>
        <taxon>Chaetothyriales incertae sedis</taxon>
        <taxon>Neophaeococcomyces</taxon>
    </lineage>
</organism>
<evidence type="ECO:0000313" key="1">
    <source>
        <dbReference type="EMBL" id="KAJ9657570.1"/>
    </source>
</evidence>
<gene>
    <name evidence="1" type="primary">NOP15</name>
    <name evidence="1" type="ORF">H2198_004216</name>
</gene>
<accession>A0ACC3A9H3</accession>
<dbReference type="EMBL" id="JAPDRQ010000062">
    <property type="protein sequence ID" value="KAJ9657570.1"/>
    <property type="molecule type" value="Genomic_DNA"/>
</dbReference>
<evidence type="ECO:0000313" key="2">
    <source>
        <dbReference type="Proteomes" id="UP001172386"/>
    </source>
</evidence>
<keyword evidence="2" id="KW-1185">Reference proteome</keyword>
<proteinExistence type="predicted"/>
<dbReference type="Proteomes" id="UP001172386">
    <property type="component" value="Unassembled WGS sequence"/>
</dbReference>
<name>A0ACC3A9H3_9EURO</name>
<sequence>MAEKKRKVAEPSAAAVQPAKKSKKSSRGTAEELPAKEAPVPSAVEAPKATKKTRKRAADFLDDEPETTPPKKGKRNAKSKAEESASLTADGVNGIIEHSDDEGITITTSKSPVEDSMMAEAGRTMEQELEDAFGGVSDKGNGEEAEEIDHAPALLAGFDSDNDDLAEDKDFDASRVAPIPQFKKTSKKLRQAASRTESPGVVYVGRIPHGFYEKEMREYFSQFGTITRLRLSRNKKTGASKHFAFIEFESDEVAKIVAETMDNYLMFGHILKCKYADRESLHPEVWEGANKKFRKIPHHKLAREREEKARERLTPEKIEKKMGKERRRREKKQKQMKELGYEYELPKLVEPRANGAEEAGDDKDREEKPLAIEAPDVEGALVPPENVPKDEVAAKVEEKVKKAKRGKKADQGKVEVVATATESAAPAIESAPVRDAALPKRSQRVKTASEAGDTTKPAQSKEPKEKKPLVKAAAKSKAEPAKKEKQLKGILKKPKKA</sequence>
<reference evidence="1" key="1">
    <citation type="submission" date="2022-10" db="EMBL/GenBank/DDBJ databases">
        <title>Culturing micro-colonial fungi from biological soil crusts in the Mojave desert and describing Neophaeococcomyces mojavensis, and introducing the new genera and species Taxawa tesnikishii.</title>
        <authorList>
            <person name="Kurbessoian T."/>
            <person name="Stajich J.E."/>
        </authorList>
    </citation>
    <scope>NUCLEOTIDE SEQUENCE</scope>
    <source>
        <strain evidence="1">JES_112</strain>
    </source>
</reference>
<comment type="caution">
    <text evidence="1">The sequence shown here is derived from an EMBL/GenBank/DDBJ whole genome shotgun (WGS) entry which is preliminary data.</text>
</comment>
<protein>
    <submittedName>
        <fullName evidence="1">Nucleolar protein</fullName>
    </submittedName>
</protein>